<dbReference type="OrthoDB" id="9757939at2"/>
<dbReference type="InterPro" id="IPR012878">
    <property type="entry name" value="Beta-AFase-like_GH127_cat"/>
</dbReference>
<dbReference type="RefSeq" id="WP_075028282.1">
    <property type="nucleotide sequence ID" value="NZ_FONR01000005.1"/>
</dbReference>
<feature type="domain" description="Non-reducing end beta-L-arabinofuranosidase-like GH127 catalytic" evidence="1">
    <location>
        <begin position="11"/>
        <end position="419"/>
    </location>
</feature>
<evidence type="ECO:0000259" key="2">
    <source>
        <dbReference type="Pfam" id="PF20736"/>
    </source>
</evidence>
<dbReference type="SUPFAM" id="SSF48208">
    <property type="entry name" value="Six-hairpin glycosidases"/>
    <property type="match status" value="1"/>
</dbReference>
<dbReference type="Pfam" id="PF20736">
    <property type="entry name" value="Glyco_hydro127M"/>
    <property type="match status" value="1"/>
</dbReference>
<sequence>MTRAKPFALRDVDLLDGVHSRARDQMLHLARVFPVDRVLAVFRANAGLDTHGALPPGTWEDFGHPDERAWSEADYPGPGVAPTASLLRGHYAGHFLSMLSLAYASTGEKVLLSKTNELVAGLAEVRDALAATGRYSHPGFLAAYGEWQFSRLEDLAPYGEIWAPYYTCHKIMAGLLDAYELTGSQQALQVVTGMGHWVAGRVLRLERAQLQRMWSLYIAGEFGGMNETMAKLHRITGEPSFLRTAEAFEVDSMLDAAVEGRDVLDGMHANQHLPMLVGHLDQYDATGDRRYLNAVVALWDQIVPGRTFAHGGTGEGELWGPADTVAGFVKRRNAETCATYNLLKIARSLFGHTLDSRYADYAERASLNHIVGSRADVTSDTSPEVLYMYPVDPGAVREYDNVGTCCGGTGLESHVKHQESVWFHAPGHLYVTQYVPSRLRYADGEVILRTRYPRDGKVALEFGLAFSGELHLRIPPWAADIRVDGVGTPVPDTGFVTLQRDFRPGDIVELDLPMPLRLVPTPDDPTLVSLELGPTVLLARDDATTTLPIAAAAHRRLDGSIAGHTTDGDLVSVLGRTFEPAWSGGDHRHHMYLRLADPEIAFLGSAPGVPDRYDSDGWSFLTGLWADGGYGDVAAFFTAVHQGVVRAARSGLLSRDEAVAVLMAAAASTLDGSAVPRRGVVGPDSADVPRVTRLTSADGQPVEDVVEWSLPADVGVGDPLPVVRVEVTGDRAPSGWYTREPGFTVTSVSPATLEAAVGEGTWQPATGVIALDREGRHTLRGRATDSSGRVVHANREVAVDTRPPSVRAKVRPLGPSNVEVTLHAADDVSGVDRVQWRTPETFWGIYQEPFTRALRDEPQILEFTATDRAGNTTPIQRVALPPLP</sequence>
<name>A0A1I2HSV0_9ACTN</name>
<accession>A0A1I2HSV0</accession>
<reference evidence="3 4" key="1">
    <citation type="submission" date="2016-10" db="EMBL/GenBank/DDBJ databases">
        <authorList>
            <person name="de Groot N.N."/>
        </authorList>
    </citation>
    <scope>NUCLEOTIDE SEQUENCE [LARGE SCALE GENOMIC DNA]</scope>
    <source>
        <strain evidence="3 4">OK461</strain>
    </source>
</reference>
<protein>
    <recommendedName>
        <fullName evidence="5">Beta-L-arabinofuranosidase, GH127</fullName>
    </recommendedName>
</protein>
<dbReference type="AlphaFoldDB" id="A0A1I2HSV0"/>
<evidence type="ECO:0008006" key="5">
    <source>
        <dbReference type="Google" id="ProtNLM"/>
    </source>
</evidence>
<gene>
    <name evidence="3" type="ORF">SAMN02787118_105312</name>
</gene>
<feature type="domain" description="Non-reducing end beta-L-arabinofuranosidase-like GH127 middle" evidence="2">
    <location>
        <begin position="428"/>
        <end position="514"/>
    </location>
</feature>
<dbReference type="InterPro" id="IPR008928">
    <property type="entry name" value="6-hairpin_glycosidase_sf"/>
</dbReference>
<evidence type="ECO:0000259" key="1">
    <source>
        <dbReference type="Pfam" id="PF07944"/>
    </source>
</evidence>
<dbReference type="PANTHER" id="PTHR31151:SF0">
    <property type="entry name" value="PROLINE-TRNA LIGASE (DUF1680)"/>
    <property type="match status" value="1"/>
</dbReference>
<dbReference type="EMBL" id="FONR01000005">
    <property type="protein sequence ID" value="SFF31786.1"/>
    <property type="molecule type" value="Genomic_DNA"/>
</dbReference>
<evidence type="ECO:0000313" key="4">
    <source>
        <dbReference type="Proteomes" id="UP000181942"/>
    </source>
</evidence>
<organism evidence="3 4">
    <name type="scientific">Streptomyces mirabilis</name>
    <dbReference type="NCBI Taxonomy" id="68239"/>
    <lineage>
        <taxon>Bacteria</taxon>
        <taxon>Bacillati</taxon>
        <taxon>Actinomycetota</taxon>
        <taxon>Actinomycetes</taxon>
        <taxon>Kitasatosporales</taxon>
        <taxon>Streptomycetaceae</taxon>
        <taxon>Streptomyces</taxon>
    </lineage>
</organism>
<proteinExistence type="predicted"/>
<dbReference type="Proteomes" id="UP000181942">
    <property type="component" value="Unassembled WGS sequence"/>
</dbReference>
<dbReference type="PANTHER" id="PTHR31151">
    <property type="entry name" value="PROLINE-TRNA LIGASE (DUF1680)"/>
    <property type="match status" value="1"/>
</dbReference>
<dbReference type="Pfam" id="PF07944">
    <property type="entry name" value="Beta-AFase-like_GH127_cat"/>
    <property type="match status" value="1"/>
</dbReference>
<dbReference type="GO" id="GO:0005975">
    <property type="term" value="P:carbohydrate metabolic process"/>
    <property type="evidence" value="ECO:0007669"/>
    <property type="project" value="InterPro"/>
</dbReference>
<dbReference type="InterPro" id="IPR049046">
    <property type="entry name" value="Beta-AFase-like_GH127_middle"/>
</dbReference>
<evidence type="ECO:0000313" key="3">
    <source>
        <dbReference type="EMBL" id="SFF31786.1"/>
    </source>
</evidence>